<dbReference type="PANTHER" id="PTHR37318">
    <property type="entry name" value="BSL7504 PROTEIN"/>
    <property type="match status" value="1"/>
</dbReference>
<organism evidence="2 3">
    <name type="scientific">Corynebacterium coyleae</name>
    <dbReference type="NCBI Taxonomy" id="53374"/>
    <lineage>
        <taxon>Bacteria</taxon>
        <taxon>Bacillati</taxon>
        <taxon>Actinomycetota</taxon>
        <taxon>Actinomycetes</taxon>
        <taxon>Mycobacteriales</taxon>
        <taxon>Corynebacteriaceae</taxon>
        <taxon>Corynebacterium</taxon>
    </lineage>
</organism>
<dbReference type="Proteomes" id="UP000591626">
    <property type="component" value="Unassembled WGS sequence"/>
</dbReference>
<feature type="domain" description="Winged helix DNA-binding" evidence="1">
    <location>
        <begin position="1"/>
        <end position="75"/>
    </location>
</feature>
<dbReference type="EMBL" id="JAAUVV010000009">
    <property type="protein sequence ID" value="NJJ03872.1"/>
    <property type="molecule type" value="Genomic_DNA"/>
</dbReference>
<evidence type="ECO:0000313" key="3">
    <source>
        <dbReference type="Proteomes" id="UP000591626"/>
    </source>
</evidence>
<accession>A0AAP7CC60</accession>
<gene>
    <name evidence="2" type="ORF">HC138_05820</name>
</gene>
<dbReference type="PANTHER" id="PTHR37318:SF1">
    <property type="entry name" value="BSL7504 PROTEIN"/>
    <property type="match status" value="1"/>
</dbReference>
<dbReference type="InterPro" id="IPR036388">
    <property type="entry name" value="WH-like_DNA-bd_sf"/>
</dbReference>
<sequence length="83" mass="8940">MACLASVDSATYQTLKEHLDLSYPTLSKSISALEDAGMVSVAKGFVGKKSTTDLSLTRKGRQSYSSYLACLDRIVMGFSAHTE</sequence>
<evidence type="ECO:0000259" key="1">
    <source>
        <dbReference type="Pfam" id="PF13601"/>
    </source>
</evidence>
<protein>
    <submittedName>
        <fullName evidence="2">Transcriptional regulator</fullName>
    </submittedName>
</protein>
<dbReference type="SUPFAM" id="SSF46785">
    <property type="entry name" value="Winged helix' DNA-binding domain"/>
    <property type="match status" value="1"/>
</dbReference>
<evidence type="ECO:0000313" key="2">
    <source>
        <dbReference type="EMBL" id="NJJ03872.1"/>
    </source>
</evidence>
<dbReference type="InterPro" id="IPR027395">
    <property type="entry name" value="WH_DNA-bd_dom"/>
</dbReference>
<reference evidence="2 3" key="1">
    <citation type="submission" date="2020-03" db="EMBL/GenBank/DDBJ databases">
        <title>Draft genome sequences of bacterial isolates from the female urobiome.</title>
        <authorList>
            <person name="Miller-Ensminger T."/>
            <person name="Wolfe A.J."/>
            <person name="Putonti C."/>
        </authorList>
    </citation>
    <scope>NUCLEOTIDE SEQUENCE [LARGE SCALE GENOMIC DNA]</scope>
    <source>
        <strain evidence="2 3">UMB8490</strain>
    </source>
</reference>
<dbReference type="Pfam" id="PF13601">
    <property type="entry name" value="HTH_34"/>
    <property type="match status" value="1"/>
</dbReference>
<dbReference type="Gene3D" id="1.10.10.10">
    <property type="entry name" value="Winged helix-like DNA-binding domain superfamily/Winged helix DNA-binding domain"/>
    <property type="match status" value="1"/>
</dbReference>
<proteinExistence type="predicted"/>
<dbReference type="InterPro" id="IPR036390">
    <property type="entry name" value="WH_DNA-bd_sf"/>
</dbReference>
<name>A0AAP7CC60_9CORY</name>
<comment type="caution">
    <text evidence="2">The sequence shown here is derived from an EMBL/GenBank/DDBJ whole genome shotgun (WGS) entry which is preliminary data.</text>
</comment>
<dbReference type="AlphaFoldDB" id="A0AAP7CC60"/>